<name>A0A9N8WH00_9GLOM</name>
<sequence length="59" mass="7050">MELYLMPQMLTHQQKIDSPRDTIIWETNNWYLFSTKTMVIPVFNGKAIFLLTTFRTDPL</sequence>
<comment type="caution">
    <text evidence="1">The sequence shown here is derived from an EMBL/GenBank/DDBJ whole genome shotgun (WGS) entry which is preliminary data.</text>
</comment>
<evidence type="ECO:0000313" key="2">
    <source>
        <dbReference type="Proteomes" id="UP000789706"/>
    </source>
</evidence>
<evidence type="ECO:0000313" key="1">
    <source>
        <dbReference type="EMBL" id="CAG8484084.1"/>
    </source>
</evidence>
<dbReference type="AlphaFoldDB" id="A0A9N8WH00"/>
<dbReference type="EMBL" id="CAJVPK010000255">
    <property type="protein sequence ID" value="CAG8484084.1"/>
    <property type="molecule type" value="Genomic_DNA"/>
</dbReference>
<keyword evidence="2" id="KW-1185">Reference proteome</keyword>
<dbReference type="Proteomes" id="UP000789706">
    <property type="component" value="Unassembled WGS sequence"/>
</dbReference>
<protein>
    <submittedName>
        <fullName evidence="1">10175_t:CDS:1</fullName>
    </submittedName>
</protein>
<gene>
    <name evidence="1" type="ORF">DEBURN_LOCUS3820</name>
</gene>
<accession>A0A9N8WH00</accession>
<reference evidence="1" key="1">
    <citation type="submission" date="2021-06" db="EMBL/GenBank/DDBJ databases">
        <authorList>
            <person name="Kallberg Y."/>
            <person name="Tangrot J."/>
            <person name="Rosling A."/>
        </authorList>
    </citation>
    <scope>NUCLEOTIDE SEQUENCE</scope>
    <source>
        <strain evidence="1">AZ414A</strain>
    </source>
</reference>
<proteinExistence type="predicted"/>
<organism evidence="1 2">
    <name type="scientific">Diversispora eburnea</name>
    <dbReference type="NCBI Taxonomy" id="1213867"/>
    <lineage>
        <taxon>Eukaryota</taxon>
        <taxon>Fungi</taxon>
        <taxon>Fungi incertae sedis</taxon>
        <taxon>Mucoromycota</taxon>
        <taxon>Glomeromycotina</taxon>
        <taxon>Glomeromycetes</taxon>
        <taxon>Diversisporales</taxon>
        <taxon>Diversisporaceae</taxon>
        <taxon>Diversispora</taxon>
    </lineage>
</organism>